<protein>
    <submittedName>
        <fullName evidence="2">Uncharacterized protein</fullName>
    </submittedName>
</protein>
<proteinExistence type="predicted"/>
<keyword evidence="3" id="KW-1185">Reference proteome</keyword>
<organism evidence="2 3">
    <name type="scientific">Portunus trituberculatus</name>
    <name type="common">Swimming crab</name>
    <name type="synonym">Neptunus trituberculatus</name>
    <dbReference type="NCBI Taxonomy" id="210409"/>
    <lineage>
        <taxon>Eukaryota</taxon>
        <taxon>Metazoa</taxon>
        <taxon>Ecdysozoa</taxon>
        <taxon>Arthropoda</taxon>
        <taxon>Crustacea</taxon>
        <taxon>Multicrustacea</taxon>
        <taxon>Malacostraca</taxon>
        <taxon>Eumalacostraca</taxon>
        <taxon>Eucarida</taxon>
        <taxon>Decapoda</taxon>
        <taxon>Pleocyemata</taxon>
        <taxon>Brachyura</taxon>
        <taxon>Eubrachyura</taxon>
        <taxon>Portunoidea</taxon>
        <taxon>Portunidae</taxon>
        <taxon>Portuninae</taxon>
        <taxon>Portunus</taxon>
    </lineage>
</organism>
<evidence type="ECO:0000256" key="1">
    <source>
        <dbReference type="SAM" id="MobiDB-lite"/>
    </source>
</evidence>
<accession>A0A5B7GH32</accession>
<feature type="region of interest" description="Disordered" evidence="1">
    <location>
        <begin position="23"/>
        <end position="52"/>
    </location>
</feature>
<evidence type="ECO:0000313" key="3">
    <source>
        <dbReference type="Proteomes" id="UP000324222"/>
    </source>
</evidence>
<gene>
    <name evidence="2" type="ORF">E2C01_050852</name>
</gene>
<name>A0A5B7GH32_PORTR</name>
<sequence>MSKVLCEAPNCEHHSIHISVVTHPRRPGSVHREDQWDTGTQHTPLAGPGPERQLAKTHWVASSLKSQLSYTKFRDKCFEIFLLKEVKS</sequence>
<comment type="caution">
    <text evidence="2">The sequence shown here is derived from an EMBL/GenBank/DDBJ whole genome shotgun (WGS) entry which is preliminary data.</text>
</comment>
<dbReference type="EMBL" id="VSRR010014327">
    <property type="protein sequence ID" value="MPC56886.1"/>
    <property type="molecule type" value="Genomic_DNA"/>
</dbReference>
<dbReference type="AlphaFoldDB" id="A0A5B7GH32"/>
<evidence type="ECO:0000313" key="2">
    <source>
        <dbReference type="EMBL" id="MPC56886.1"/>
    </source>
</evidence>
<dbReference type="Proteomes" id="UP000324222">
    <property type="component" value="Unassembled WGS sequence"/>
</dbReference>
<reference evidence="2 3" key="1">
    <citation type="submission" date="2019-05" db="EMBL/GenBank/DDBJ databases">
        <title>Another draft genome of Portunus trituberculatus and its Hox gene families provides insights of decapod evolution.</title>
        <authorList>
            <person name="Jeong J.-H."/>
            <person name="Song I."/>
            <person name="Kim S."/>
            <person name="Choi T."/>
            <person name="Kim D."/>
            <person name="Ryu S."/>
            <person name="Kim W."/>
        </authorList>
    </citation>
    <scope>NUCLEOTIDE SEQUENCE [LARGE SCALE GENOMIC DNA]</scope>
    <source>
        <tissue evidence="2">Muscle</tissue>
    </source>
</reference>